<proteinExistence type="predicted"/>
<gene>
    <name evidence="5" type="ORF">HMPREF0202_02044</name>
</gene>
<evidence type="ECO:0000256" key="2">
    <source>
        <dbReference type="ARBA" id="ARBA00022695"/>
    </source>
</evidence>
<dbReference type="GO" id="GO:0003677">
    <property type="term" value="F:DNA binding"/>
    <property type="evidence" value="ECO:0007669"/>
    <property type="project" value="InterPro"/>
</dbReference>
<dbReference type="Gene3D" id="1.20.272.10">
    <property type="match status" value="1"/>
</dbReference>
<protein>
    <submittedName>
        <fullName evidence="5">DNA polymerase III, delta subunit</fullName>
    </submittedName>
</protein>
<accession>U7VBD8</accession>
<dbReference type="eggNOG" id="COG1466">
    <property type="taxonomic scope" value="Bacteria"/>
</dbReference>
<dbReference type="AlphaFoldDB" id="U7VBD8"/>
<dbReference type="GO" id="GO:0009360">
    <property type="term" value="C:DNA polymerase III complex"/>
    <property type="evidence" value="ECO:0007669"/>
    <property type="project" value="TreeGrafter"/>
</dbReference>
<evidence type="ECO:0000256" key="1">
    <source>
        <dbReference type="ARBA" id="ARBA00022679"/>
    </source>
</evidence>
<keyword evidence="2" id="KW-0548">Nucleotidyltransferase</keyword>
<organism evidence="5 6">
    <name type="scientific">Cetobacterium somerae ATCC BAA-474</name>
    <dbReference type="NCBI Taxonomy" id="1319815"/>
    <lineage>
        <taxon>Bacteria</taxon>
        <taxon>Fusobacteriati</taxon>
        <taxon>Fusobacteriota</taxon>
        <taxon>Fusobacteriia</taxon>
        <taxon>Fusobacteriales</taxon>
        <taxon>Fusobacteriaceae</taxon>
        <taxon>Cetobacterium</taxon>
    </lineage>
</organism>
<reference evidence="5 6" key="1">
    <citation type="submission" date="2013-08" db="EMBL/GenBank/DDBJ databases">
        <authorList>
            <person name="Weinstock G."/>
            <person name="Sodergren E."/>
            <person name="Wylie T."/>
            <person name="Fulton L."/>
            <person name="Fulton R."/>
            <person name="Fronick C."/>
            <person name="O'Laughlin M."/>
            <person name="Godfrey J."/>
            <person name="Miner T."/>
            <person name="Herter B."/>
            <person name="Appelbaum E."/>
            <person name="Cordes M."/>
            <person name="Lek S."/>
            <person name="Wollam A."/>
            <person name="Pepin K.H."/>
            <person name="Palsikar V.B."/>
            <person name="Mitreva M."/>
            <person name="Wilson R.K."/>
        </authorList>
    </citation>
    <scope>NUCLEOTIDE SEQUENCE [LARGE SCALE GENOMIC DNA]</scope>
    <source>
        <strain evidence="5 6">ATCC BAA-474</strain>
    </source>
</reference>
<dbReference type="PANTHER" id="PTHR34388">
    <property type="entry name" value="DNA POLYMERASE III SUBUNIT DELTA"/>
    <property type="match status" value="1"/>
</dbReference>
<dbReference type="GO" id="GO:0003887">
    <property type="term" value="F:DNA-directed DNA polymerase activity"/>
    <property type="evidence" value="ECO:0007669"/>
    <property type="project" value="UniProtKB-KW"/>
</dbReference>
<keyword evidence="1" id="KW-0808">Transferase</keyword>
<dbReference type="Proteomes" id="UP000017081">
    <property type="component" value="Unassembled WGS sequence"/>
</dbReference>
<dbReference type="Gene3D" id="3.40.50.300">
    <property type="entry name" value="P-loop containing nucleotide triphosphate hydrolases"/>
    <property type="match status" value="1"/>
</dbReference>
<evidence type="ECO:0000313" key="5">
    <source>
        <dbReference type="EMBL" id="ERT68108.1"/>
    </source>
</evidence>
<dbReference type="PATRIC" id="fig|1319815.3.peg.1970"/>
<dbReference type="PANTHER" id="PTHR34388:SF1">
    <property type="entry name" value="DNA POLYMERASE III SUBUNIT DELTA"/>
    <property type="match status" value="1"/>
</dbReference>
<dbReference type="InterPro" id="IPR005790">
    <property type="entry name" value="DNA_polIII_delta"/>
</dbReference>
<dbReference type="EMBL" id="AXZF01000083">
    <property type="protein sequence ID" value="ERT68108.1"/>
    <property type="molecule type" value="Genomic_DNA"/>
</dbReference>
<name>U7VBD8_9FUSO</name>
<sequence>MFYFVYGDTPLPLKYEELMEKIKKSNPSIPMKVYDASQNEEDNFLESISINSMFAPKELVVLKRAEKNKKLDQLLKIVGEYDLTKKEVVVVYEEELNDYGKAINEVGKKVLTNAEKLGKVIVARKALEKKGIHFFIEKELEISEYEAEKLAEILGDDFFKVKNEVEKIKSFLDGKTFILEKILPILSVSDEYNLKKLVEDFMIEDNMEVLLDYLKKSKEYMLFLYLISEELSLALKLVGLKKSGDLRESISYNDFKGNTYEKLKKYFKNNRGYIREYPIFLKLKYMSLFNEQFLLKKIEKLLKVEFLIKNGGIEENIGIEKFIIDFKRG</sequence>
<dbReference type="HOGENOM" id="CLU_072292_0_0_0"/>
<comment type="caution">
    <text evidence="5">The sequence shown here is derived from an EMBL/GenBank/DDBJ whole genome shotgun (WGS) entry which is preliminary data.</text>
</comment>
<keyword evidence="3" id="KW-0235">DNA replication</keyword>
<evidence type="ECO:0000313" key="6">
    <source>
        <dbReference type="Proteomes" id="UP000017081"/>
    </source>
</evidence>
<dbReference type="STRING" id="1319815.HMPREF0202_02044"/>
<keyword evidence="4" id="KW-0239">DNA-directed DNA polymerase</keyword>
<dbReference type="RefSeq" id="WP_023051577.1">
    <property type="nucleotide sequence ID" value="NZ_CP173065.2"/>
</dbReference>
<dbReference type="GO" id="GO:0006261">
    <property type="term" value="P:DNA-templated DNA replication"/>
    <property type="evidence" value="ECO:0007669"/>
    <property type="project" value="TreeGrafter"/>
</dbReference>
<evidence type="ECO:0000256" key="3">
    <source>
        <dbReference type="ARBA" id="ARBA00022705"/>
    </source>
</evidence>
<dbReference type="InterPro" id="IPR027417">
    <property type="entry name" value="P-loop_NTPase"/>
</dbReference>
<keyword evidence="6" id="KW-1185">Reference proteome</keyword>
<evidence type="ECO:0000256" key="4">
    <source>
        <dbReference type="ARBA" id="ARBA00022932"/>
    </source>
</evidence>